<dbReference type="InterPro" id="IPR001296">
    <property type="entry name" value="Glyco_trans_1"/>
</dbReference>
<proteinExistence type="predicted"/>
<name>A0A1B2DS16_9BACL</name>
<dbReference type="SUPFAM" id="SSF53756">
    <property type="entry name" value="UDP-Glycosyltransferase/glycogen phosphorylase"/>
    <property type="match status" value="1"/>
</dbReference>
<sequence length="431" mass="49417">MVVSVIKRIIYRFLYKTSSFFKPVLVRLVPSTIRRYAKEKLLATAEPLNKSTFKIHNNGALKGVNLLGYARAEMGVGESCRLAANSLNAANIPFGVLNFTGTSSSRMADTTWMHKEVSEPIFDVNVFHINAEQMPEINVLYGNKLFEGKYNIGYWHWELSEFPDEWLNSFRYVDEIWVPSTFVGDAIALKSPVPVVKIPHSIEVRIKENRDRSYFELPESAFLFLTMYDVKSSQERKNPRASIIAFKLAFEPNNLKVGLVVKINRYKSNDNDLILLKELIGEYQNIYLLDETISRNDVNALISITDCFISLHRSEGFGLGFAEAMYLGKPVIGTNWSSNVDFMNDKNACLVDYELVQLGQDYGPYKSDQHWAEPDVLHAAEYMKKLVNDQQYYERIAAGGERYIKEFHSPVVIGKLIQKRLDYIYNWQFGG</sequence>
<dbReference type="EMBL" id="CP016808">
    <property type="protein sequence ID" value="ANY70499.1"/>
    <property type="molecule type" value="Genomic_DNA"/>
</dbReference>
<accession>A0A1B2DS16</accession>
<dbReference type="AlphaFoldDB" id="A0A1B2DS16"/>
<dbReference type="GO" id="GO:0016757">
    <property type="term" value="F:glycosyltransferase activity"/>
    <property type="evidence" value="ECO:0007669"/>
    <property type="project" value="InterPro"/>
</dbReference>
<dbReference type="PANTHER" id="PTHR46656">
    <property type="entry name" value="PUTATIVE-RELATED"/>
    <property type="match status" value="1"/>
</dbReference>
<protein>
    <submittedName>
        <fullName evidence="2">Glycosyl transferase family 1</fullName>
    </submittedName>
</protein>
<gene>
    <name evidence="2" type="ORF">BBD42_01975</name>
</gene>
<keyword evidence="2" id="KW-0808">Transferase</keyword>
<evidence type="ECO:0000259" key="1">
    <source>
        <dbReference type="Pfam" id="PF00534"/>
    </source>
</evidence>
<dbReference type="PANTHER" id="PTHR46656:SF3">
    <property type="entry name" value="PUTATIVE-RELATED"/>
    <property type="match status" value="1"/>
</dbReference>
<reference evidence="2" key="1">
    <citation type="submission" date="2016-08" db="EMBL/GenBank/DDBJ databases">
        <title>Complete Genome Seqeunce of Paenibacillus sp. BIHB 4019 from tea rhizoplane.</title>
        <authorList>
            <person name="Thakur R."/>
            <person name="Swarnkar M.K."/>
            <person name="Gulati A."/>
        </authorList>
    </citation>
    <scope>NUCLEOTIDE SEQUENCE [LARGE SCALE GENOMIC DNA]</scope>
    <source>
        <strain evidence="2">BIHB4019</strain>
    </source>
</reference>
<dbReference type="Pfam" id="PF00534">
    <property type="entry name" value="Glycos_transf_1"/>
    <property type="match status" value="1"/>
</dbReference>
<dbReference type="Gene3D" id="3.40.50.2000">
    <property type="entry name" value="Glycogen Phosphorylase B"/>
    <property type="match status" value="1"/>
</dbReference>
<evidence type="ECO:0000313" key="2">
    <source>
        <dbReference type="EMBL" id="ANY70499.1"/>
    </source>
</evidence>
<organism evidence="2">
    <name type="scientific">Paenibacillus sp. BIHB 4019</name>
    <dbReference type="NCBI Taxonomy" id="1870819"/>
    <lineage>
        <taxon>Bacteria</taxon>
        <taxon>Bacillati</taxon>
        <taxon>Bacillota</taxon>
        <taxon>Bacilli</taxon>
        <taxon>Bacillales</taxon>
        <taxon>Paenibacillaceae</taxon>
        <taxon>Paenibacillus</taxon>
    </lineage>
</organism>
<feature type="domain" description="Glycosyl transferase family 1" evidence="1">
    <location>
        <begin position="293"/>
        <end position="346"/>
    </location>
</feature>